<feature type="transmembrane region" description="Helical" evidence="7">
    <location>
        <begin position="25"/>
        <end position="44"/>
    </location>
</feature>
<dbReference type="PANTHER" id="PTHR33048:SF47">
    <property type="entry name" value="INTEGRAL MEMBRANE PROTEIN-RELATED"/>
    <property type="match status" value="1"/>
</dbReference>
<dbReference type="Pfam" id="PF20684">
    <property type="entry name" value="Fung_rhodopsin"/>
    <property type="match status" value="1"/>
</dbReference>
<feature type="domain" description="Rhodopsin" evidence="8">
    <location>
        <begin position="40"/>
        <end position="294"/>
    </location>
</feature>
<dbReference type="InterPro" id="IPR049326">
    <property type="entry name" value="Rhodopsin_dom_fungi"/>
</dbReference>
<organism evidence="9 10">
    <name type="scientific">Podospora australis</name>
    <dbReference type="NCBI Taxonomy" id="1536484"/>
    <lineage>
        <taxon>Eukaryota</taxon>
        <taxon>Fungi</taxon>
        <taxon>Dikarya</taxon>
        <taxon>Ascomycota</taxon>
        <taxon>Pezizomycotina</taxon>
        <taxon>Sordariomycetes</taxon>
        <taxon>Sordariomycetidae</taxon>
        <taxon>Sordariales</taxon>
        <taxon>Podosporaceae</taxon>
        <taxon>Podospora</taxon>
    </lineage>
</organism>
<comment type="similarity">
    <text evidence="5">Belongs to the SAT4 family.</text>
</comment>
<dbReference type="PANTHER" id="PTHR33048">
    <property type="entry name" value="PTH11-LIKE INTEGRAL MEMBRANE PROTEIN (AFU_ORTHOLOGUE AFUA_5G11245)"/>
    <property type="match status" value="1"/>
</dbReference>
<feature type="transmembrane region" description="Helical" evidence="7">
    <location>
        <begin position="226"/>
        <end position="248"/>
    </location>
</feature>
<feature type="transmembrane region" description="Helical" evidence="7">
    <location>
        <begin position="108"/>
        <end position="131"/>
    </location>
</feature>
<dbReference type="InterPro" id="IPR052337">
    <property type="entry name" value="SAT4-like"/>
</dbReference>
<feature type="transmembrane region" description="Helical" evidence="7">
    <location>
        <begin position="143"/>
        <end position="162"/>
    </location>
</feature>
<feature type="transmembrane region" description="Helical" evidence="7">
    <location>
        <begin position="268"/>
        <end position="293"/>
    </location>
</feature>
<accession>A0AAN7AG74</accession>
<evidence type="ECO:0000256" key="3">
    <source>
        <dbReference type="ARBA" id="ARBA00022989"/>
    </source>
</evidence>
<keyword evidence="2 7" id="KW-0812">Transmembrane</keyword>
<evidence type="ECO:0000313" key="9">
    <source>
        <dbReference type="EMBL" id="KAK4184615.1"/>
    </source>
</evidence>
<comment type="caution">
    <text evidence="9">The sequence shown here is derived from an EMBL/GenBank/DDBJ whole genome shotgun (WGS) entry which is preliminary data.</text>
</comment>
<dbReference type="Proteomes" id="UP001302126">
    <property type="component" value="Unassembled WGS sequence"/>
</dbReference>
<evidence type="ECO:0000256" key="1">
    <source>
        <dbReference type="ARBA" id="ARBA00004141"/>
    </source>
</evidence>
<evidence type="ECO:0000313" key="10">
    <source>
        <dbReference type="Proteomes" id="UP001302126"/>
    </source>
</evidence>
<feature type="transmembrane region" description="Helical" evidence="7">
    <location>
        <begin position="56"/>
        <end position="77"/>
    </location>
</feature>
<keyword evidence="3 7" id="KW-1133">Transmembrane helix</keyword>
<evidence type="ECO:0000259" key="8">
    <source>
        <dbReference type="Pfam" id="PF20684"/>
    </source>
</evidence>
<evidence type="ECO:0000256" key="7">
    <source>
        <dbReference type="SAM" id="Phobius"/>
    </source>
</evidence>
<keyword evidence="4 7" id="KW-0472">Membrane</keyword>
<dbReference type="GO" id="GO:0016020">
    <property type="term" value="C:membrane"/>
    <property type="evidence" value="ECO:0007669"/>
    <property type="project" value="UniProtKB-SubCell"/>
</dbReference>
<evidence type="ECO:0000256" key="2">
    <source>
        <dbReference type="ARBA" id="ARBA00022692"/>
    </source>
</evidence>
<feature type="region of interest" description="Disordered" evidence="6">
    <location>
        <begin position="376"/>
        <end position="405"/>
    </location>
</feature>
<gene>
    <name evidence="9" type="ORF">QBC35DRAFT_47172</name>
</gene>
<reference evidence="9" key="1">
    <citation type="journal article" date="2023" name="Mol. Phylogenet. Evol.">
        <title>Genome-scale phylogeny and comparative genomics of the fungal order Sordariales.</title>
        <authorList>
            <person name="Hensen N."/>
            <person name="Bonometti L."/>
            <person name="Westerberg I."/>
            <person name="Brannstrom I.O."/>
            <person name="Guillou S."/>
            <person name="Cros-Aarteil S."/>
            <person name="Calhoun S."/>
            <person name="Haridas S."/>
            <person name="Kuo A."/>
            <person name="Mondo S."/>
            <person name="Pangilinan J."/>
            <person name="Riley R."/>
            <person name="LaButti K."/>
            <person name="Andreopoulos B."/>
            <person name="Lipzen A."/>
            <person name="Chen C."/>
            <person name="Yan M."/>
            <person name="Daum C."/>
            <person name="Ng V."/>
            <person name="Clum A."/>
            <person name="Steindorff A."/>
            <person name="Ohm R.A."/>
            <person name="Martin F."/>
            <person name="Silar P."/>
            <person name="Natvig D.O."/>
            <person name="Lalanne C."/>
            <person name="Gautier V."/>
            <person name="Ament-Velasquez S.L."/>
            <person name="Kruys A."/>
            <person name="Hutchinson M.I."/>
            <person name="Powell A.J."/>
            <person name="Barry K."/>
            <person name="Miller A.N."/>
            <person name="Grigoriev I.V."/>
            <person name="Debuchy R."/>
            <person name="Gladieux P."/>
            <person name="Hiltunen Thoren M."/>
            <person name="Johannesson H."/>
        </authorList>
    </citation>
    <scope>NUCLEOTIDE SEQUENCE</scope>
    <source>
        <strain evidence="9">PSN309</strain>
    </source>
</reference>
<dbReference type="AlphaFoldDB" id="A0AAN7AG74"/>
<protein>
    <recommendedName>
        <fullName evidence="8">Rhodopsin domain-containing protein</fullName>
    </recommendedName>
</protein>
<evidence type="ECO:0000256" key="4">
    <source>
        <dbReference type="ARBA" id="ARBA00023136"/>
    </source>
</evidence>
<name>A0AAN7AG74_9PEZI</name>
<evidence type="ECO:0000256" key="5">
    <source>
        <dbReference type="ARBA" id="ARBA00038359"/>
    </source>
</evidence>
<proteinExistence type="inferred from homology"/>
<keyword evidence="10" id="KW-1185">Reference proteome</keyword>
<feature type="compositionally biased region" description="Polar residues" evidence="6">
    <location>
        <begin position="384"/>
        <end position="396"/>
    </location>
</feature>
<dbReference type="EMBL" id="MU864481">
    <property type="protein sequence ID" value="KAK4184615.1"/>
    <property type="molecule type" value="Genomic_DNA"/>
</dbReference>
<reference evidence="9" key="2">
    <citation type="submission" date="2023-05" db="EMBL/GenBank/DDBJ databases">
        <authorList>
            <consortium name="Lawrence Berkeley National Laboratory"/>
            <person name="Steindorff A."/>
            <person name="Hensen N."/>
            <person name="Bonometti L."/>
            <person name="Westerberg I."/>
            <person name="Brannstrom I.O."/>
            <person name="Guillou S."/>
            <person name="Cros-Aarteil S."/>
            <person name="Calhoun S."/>
            <person name="Haridas S."/>
            <person name="Kuo A."/>
            <person name="Mondo S."/>
            <person name="Pangilinan J."/>
            <person name="Riley R."/>
            <person name="Labutti K."/>
            <person name="Andreopoulos B."/>
            <person name="Lipzen A."/>
            <person name="Chen C."/>
            <person name="Yanf M."/>
            <person name="Daum C."/>
            <person name="Ng V."/>
            <person name="Clum A."/>
            <person name="Ohm R."/>
            <person name="Martin F."/>
            <person name="Silar P."/>
            <person name="Natvig D."/>
            <person name="Lalanne C."/>
            <person name="Gautier V."/>
            <person name="Ament-Velasquez S.L."/>
            <person name="Kruys A."/>
            <person name="Hutchinson M.I."/>
            <person name="Powell A.J."/>
            <person name="Barry K."/>
            <person name="Miller A.N."/>
            <person name="Grigoriev I.V."/>
            <person name="Debuchy R."/>
            <person name="Gladieux P."/>
            <person name="Thoren M.H."/>
            <person name="Johannesson H."/>
        </authorList>
    </citation>
    <scope>NUCLEOTIDE SEQUENCE</scope>
    <source>
        <strain evidence="9">PSN309</strain>
    </source>
</reference>
<evidence type="ECO:0000256" key="6">
    <source>
        <dbReference type="SAM" id="MobiDB-lite"/>
    </source>
</evidence>
<sequence length="405" mass="46054">MADETGGRIIQPVGHSSITEPAFHAINWLFVAICTLAYLVRVYIRYVSFRKLTVEDWLMLVALVMHNATAIIAQLFIRHIFVLEAAERGDYSVVDEHFFDNCLRGLKAFGSTMVLTITGITIVKVNFLIFFRRIGRELRWFSVVWWGVLIFVLGTGASQIGMHDFKCVFSDADYIFTLNCTSNEARAKNYFNAIFSAAVDATSDALILVLPTIILWHARIERRKKILLGFVFGLVALTIGVTITRGSVSHDVYQTRGDEQGKEQSISWTWFWFYIESSTAYLVACIVNFRTLFVQRNNMSRERNEVRLRREQLHRSALRRGWLAKAKFYHDSVLVETCKEIEGSWSDTDETLHLENRLPVPASGLMTVDFGNDENWSKAVPPGTAQSQAISLQSLEPTHAPRQGV</sequence>
<comment type="subcellular location">
    <subcellularLocation>
        <location evidence="1">Membrane</location>
        <topology evidence="1">Multi-pass membrane protein</topology>
    </subcellularLocation>
</comment>
<feature type="transmembrane region" description="Helical" evidence="7">
    <location>
        <begin position="193"/>
        <end position="214"/>
    </location>
</feature>